<dbReference type="HOGENOM" id="CLU_2250929_0_0_1"/>
<reference evidence="1 2" key="1">
    <citation type="submission" date="2014-04" db="EMBL/GenBank/DDBJ databases">
        <authorList>
            <consortium name="DOE Joint Genome Institute"/>
            <person name="Kuo A."/>
            <person name="Kohler A."/>
            <person name="Jargeat P."/>
            <person name="Nagy L.G."/>
            <person name="Floudas D."/>
            <person name="Copeland A."/>
            <person name="Barry K.W."/>
            <person name="Cichocki N."/>
            <person name="Veneault-Fourrey C."/>
            <person name="LaButti K."/>
            <person name="Lindquist E.A."/>
            <person name="Lipzen A."/>
            <person name="Lundell T."/>
            <person name="Morin E."/>
            <person name="Murat C."/>
            <person name="Sun H."/>
            <person name="Tunlid A."/>
            <person name="Henrissat B."/>
            <person name="Grigoriev I.V."/>
            <person name="Hibbett D.S."/>
            <person name="Martin F."/>
            <person name="Nordberg H.P."/>
            <person name="Cantor M.N."/>
            <person name="Hua S.X."/>
        </authorList>
    </citation>
    <scope>NUCLEOTIDE SEQUENCE [LARGE SCALE GENOMIC DNA]</scope>
    <source>
        <strain evidence="1 2">Ve08.2h10</strain>
    </source>
</reference>
<reference evidence="2" key="2">
    <citation type="submission" date="2015-01" db="EMBL/GenBank/DDBJ databases">
        <title>Evolutionary Origins and Diversification of the Mycorrhizal Mutualists.</title>
        <authorList>
            <consortium name="DOE Joint Genome Institute"/>
            <consortium name="Mycorrhizal Genomics Consortium"/>
            <person name="Kohler A."/>
            <person name="Kuo A."/>
            <person name="Nagy L.G."/>
            <person name="Floudas D."/>
            <person name="Copeland A."/>
            <person name="Barry K.W."/>
            <person name="Cichocki N."/>
            <person name="Veneault-Fourrey C."/>
            <person name="LaButti K."/>
            <person name="Lindquist E.A."/>
            <person name="Lipzen A."/>
            <person name="Lundell T."/>
            <person name="Morin E."/>
            <person name="Murat C."/>
            <person name="Riley R."/>
            <person name="Ohm R."/>
            <person name="Sun H."/>
            <person name="Tunlid A."/>
            <person name="Henrissat B."/>
            <person name="Grigoriev I.V."/>
            <person name="Hibbett D.S."/>
            <person name="Martin F."/>
        </authorList>
    </citation>
    <scope>NUCLEOTIDE SEQUENCE [LARGE SCALE GENOMIC DNA]</scope>
    <source>
        <strain evidence="2">Ve08.2h10</strain>
    </source>
</reference>
<dbReference type="InParanoid" id="A0A0D0E6J2"/>
<sequence>MTESSGMSAQIFADRMVHLFDPPVKLDKADVDRVFLLQFLGPTAPTLVPDHHDMSNWRSFFRSCARRPCRIHPDKFHTKTLLGLPLLEASHMASRYSSVLNQNI</sequence>
<dbReference type="AlphaFoldDB" id="A0A0D0E6J2"/>
<name>A0A0D0E6J2_9AGAM</name>
<proteinExistence type="predicted"/>
<evidence type="ECO:0000313" key="2">
    <source>
        <dbReference type="Proteomes" id="UP000054538"/>
    </source>
</evidence>
<gene>
    <name evidence="1" type="ORF">PAXRUDRAFT_519723</name>
</gene>
<protein>
    <submittedName>
        <fullName evidence="1">Uncharacterized protein</fullName>
    </submittedName>
</protein>
<organism evidence="1 2">
    <name type="scientific">Paxillus rubicundulus Ve08.2h10</name>
    <dbReference type="NCBI Taxonomy" id="930991"/>
    <lineage>
        <taxon>Eukaryota</taxon>
        <taxon>Fungi</taxon>
        <taxon>Dikarya</taxon>
        <taxon>Basidiomycota</taxon>
        <taxon>Agaricomycotina</taxon>
        <taxon>Agaricomycetes</taxon>
        <taxon>Agaricomycetidae</taxon>
        <taxon>Boletales</taxon>
        <taxon>Paxilineae</taxon>
        <taxon>Paxillaceae</taxon>
        <taxon>Paxillus</taxon>
    </lineage>
</organism>
<keyword evidence="2" id="KW-1185">Reference proteome</keyword>
<dbReference type="Proteomes" id="UP000054538">
    <property type="component" value="Unassembled WGS sequence"/>
</dbReference>
<dbReference type="EMBL" id="KN825192">
    <property type="protein sequence ID" value="KIK93345.1"/>
    <property type="molecule type" value="Genomic_DNA"/>
</dbReference>
<evidence type="ECO:0000313" key="1">
    <source>
        <dbReference type="EMBL" id="KIK93345.1"/>
    </source>
</evidence>
<accession>A0A0D0E6J2</accession>